<keyword evidence="3" id="KW-0808">Transferase</keyword>
<evidence type="ECO:0000256" key="4">
    <source>
        <dbReference type="ARBA" id="ARBA00022692"/>
    </source>
</evidence>
<protein>
    <submittedName>
        <fullName evidence="9">Glycosyltransferase family 2 protein</fullName>
    </submittedName>
</protein>
<feature type="domain" description="Glycosyltransferase 2-like" evidence="8">
    <location>
        <begin position="8"/>
        <end position="155"/>
    </location>
</feature>
<organism evidence="9 10">
    <name type="scientific">Pseudovibrio brasiliensis</name>
    <dbReference type="NCBI Taxonomy" id="1898042"/>
    <lineage>
        <taxon>Bacteria</taxon>
        <taxon>Pseudomonadati</taxon>
        <taxon>Pseudomonadota</taxon>
        <taxon>Alphaproteobacteria</taxon>
        <taxon>Hyphomicrobiales</taxon>
        <taxon>Stappiaceae</taxon>
        <taxon>Pseudovibrio</taxon>
    </lineage>
</organism>
<gene>
    <name evidence="9" type="ORF">KGB56_07135</name>
</gene>
<evidence type="ECO:0000259" key="8">
    <source>
        <dbReference type="Pfam" id="PF00535"/>
    </source>
</evidence>
<evidence type="ECO:0000256" key="3">
    <source>
        <dbReference type="ARBA" id="ARBA00022679"/>
    </source>
</evidence>
<dbReference type="Proteomes" id="UP000680706">
    <property type="component" value="Chromosome"/>
</dbReference>
<dbReference type="Pfam" id="PF00535">
    <property type="entry name" value="Glycos_transf_2"/>
    <property type="match status" value="1"/>
</dbReference>
<accession>A0ABX8APY6</accession>
<reference evidence="9 10" key="1">
    <citation type="journal article" date="2021" name="Angew. Chem. Int. Ed. Engl.">
        <title>A novel family of nonribosomal peptides modulate collective behavior in Pseudovibrio bacteria isolated from marine sponges.</title>
        <authorList>
            <person name="Ioca L.P."/>
            <person name="Dai Y."/>
            <person name="Kunakom S."/>
            <person name="Diaz-Espinosa J."/>
            <person name="Krunic A."/>
            <person name="Crnkovic C.M."/>
            <person name="Orjala J."/>
            <person name="Sanchez L.M."/>
            <person name="Ferreira A.G."/>
            <person name="Berlinck R.G.S."/>
            <person name="Eustaquio A.S."/>
        </authorList>
    </citation>
    <scope>NUCLEOTIDE SEQUENCE [LARGE SCALE GENOMIC DNA]</scope>
    <source>
        <strain evidence="9 10">Ab134</strain>
    </source>
</reference>
<sequence length="327" mass="36269">MSDTTLTLAVPVFNESESLEVFHQRLGKVAEQLIDQFGLTVEILYVDDGSSDGSVEIMNRLPSARFSVKTVCFSRNFGKEAALVAAIERCKKGAIVFLDSDGQHPPEMLPEFVRRWKEEGNDVVYAVHNKRQDHPIKQKLVGIFYRLINAGSRFEIPANAADYKLLSPRALEALKACQERIRFFKGLSTWIGFKQSAIEYEPEERISGTTKWNFLKLLSLSSEGVISFSTVPLRATMFLGVAIAIPSSLYGFWIVLSALILGNDVPGYSSLFTATVFLGGLQLILLGVVGEYVGHMLREIKQRPIYIIAEESNQQAKTPEATDALGG</sequence>
<evidence type="ECO:0000256" key="2">
    <source>
        <dbReference type="ARBA" id="ARBA00022676"/>
    </source>
</evidence>
<keyword evidence="4 7" id="KW-0812">Transmembrane</keyword>
<dbReference type="RefSeq" id="WP_075698257.1">
    <property type="nucleotide sequence ID" value="NZ_CP074126.1"/>
</dbReference>
<dbReference type="InterPro" id="IPR050256">
    <property type="entry name" value="Glycosyltransferase_2"/>
</dbReference>
<feature type="transmembrane region" description="Helical" evidence="7">
    <location>
        <begin position="237"/>
        <end position="262"/>
    </location>
</feature>
<evidence type="ECO:0000256" key="6">
    <source>
        <dbReference type="ARBA" id="ARBA00023136"/>
    </source>
</evidence>
<name>A0ABX8APY6_9HYPH</name>
<keyword evidence="2" id="KW-0328">Glycosyltransferase</keyword>
<evidence type="ECO:0000313" key="10">
    <source>
        <dbReference type="Proteomes" id="UP000680706"/>
    </source>
</evidence>
<dbReference type="EMBL" id="CP074126">
    <property type="protein sequence ID" value="QUS57157.1"/>
    <property type="molecule type" value="Genomic_DNA"/>
</dbReference>
<dbReference type="Gene3D" id="3.90.550.10">
    <property type="entry name" value="Spore Coat Polysaccharide Biosynthesis Protein SpsA, Chain A"/>
    <property type="match status" value="1"/>
</dbReference>
<keyword evidence="6 7" id="KW-0472">Membrane</keyword>
<evidence type="ECO:0000256" key="7">
    <source>
        <dbReference type="SAM" id="Phobius"/>
    </source>
</evidence>
<feature type="transmembrane region" description="Helical" evidence="7">
    <location>
        <begin position="268"/>
        <end position="293"/>
    </location>
</feature>
<evidence type="ECO:0000256" key="5">
    <source>
        <dbReference type="ARBA" id="ARBA00022989"/>
    </source>
</evidence>
<proteinExistence type="predicted"/>
<dbReference type="InterPro" id="IPR001173">
    <property type="entry name" value="Glyco_trans_2-like"/>
</dbReference>
<keyword evidence="5 7" id="KW-1133">Transmembrane helix</keyword>
<dbReference type="InterPro" id="IPR029044">
    <property type="entry name" value="Nucleotide-diphossugar_trans"/>
</dbReference>
<dbReference type="CDD" id="cd04187">
    <property type="entry name" value="DPM1_like_bac"/>
    <property type="match status" value="1"/>
</dbReference>
<comment type="subcellular location">
    <subcellularLocation>
        <location evidence="1">Membrane</location>
        <topology evidence="1">Multi-pass membrane protein</topology>
    </subcellularLocation>
</comment>
<dbReference type="PANTHER" id="PTHR48090">
    <property type="entry name" value="UNDECAPRENYL-PHOSPHATE 4-DEOXY-4-FORMAMIDO-L-ARABINOSE TRANSFERASE-RELATED"/>
    <property type="match status" value="1"/>
</dbReference>
<dbReference type="SUPFAM" id="SSF53448">
    <property type="entry name" value="Nucleotide-diphospho-sugar transferases"/>
    <property type="match status" value="1"/>
</dbReference>
<evidence type="ECO:0000313" key="9">
    <source>
        <dbReference type="EMBL" id="QUS57157.1"/>
    </source>
</evidence>
<dbReference type="PANTHER" id="PTHR48090:SF1">
    <property type="entry name" value="PROPHAGE BACTOPRENOL GLUCOSYL TRANSFERASE HOMOLOG"/>
    <property type="match status" value="1"/>
</dbReference>
<keyword evidence="10" id="KW-1185">Reference proteome</keyword>
<evidence type="ECO:0000256" key="1">
    <source>
        <dbReference type="ARBA" id="ARBA00004141"/>
    </source>
</evidence>